<dbReference type="Gene3D" id="2.60.40.3830">
    <property type="match status" value="1"/>
</dbReference>
<protein>
    <submittedName>
        <fullName evidence="1">DUF4871 domain-containing protein</fullName>
    </submittedName>
</protein>
<accession>A0ABX1Y8J7</accession>
<name>A0ABX1Y8J7_9BACL</name>
<keyword evidence="2" id="KW-1185">Reference proteome</keyword>
<evidence type="ECO:0000313" key="1">
    <source>
        <dbReference type="EMBL" id="NOU77133.1"/>
    </source>
</evidence>
<gene>
    <name evidence="1" type="ORF">GC098_38215</name>
</gene>
<sequence length="175" mass="19394">MNKFRKVIIVLSCFVGLIVLMTVLSQFSWFPKAVNVQSPEQVTPAVELDKAKVSPLFQSGTYHLQGEKGKVGLLSPGGYKVNTPNKYMWHIWKQDEPLTGKKFRVEAVSVATGEKRQVLLQDNALVGEMNWPGAGPINGADTGFPVLMRFDDSGLWRLDAFIDERAVGSITVEVK</sequence>
<dbReference type="EMBL" id="WHOA01000257">
    <property type="protein sequence ID" value="NOU77133.1"/>
    <property type="molecule type" value="Genomic_DNA"/>
</dbReference>
<organism evidence="1 2">
    <name type="scientific">Paenibacillus phytorum</name>
    <dbReference type="NCBI Taxonomy" id="2654977"/>
    <lineage>
        <taxon>Bacteria</taxon>
        <taxon>Bacillati</taxon>
        <taxon>Bacillota</taxon>
        <taxon>Bacilli</taxon>
        <taxon>Bacillales</taxon>
        <taxon>Paenibacillaceae</taxon>
        <taxon>Paenibacillus</taxon>
    </lineage>
</organism>
<dbReference type="InterPro" id="IPR032366">
    <property type="entry name" value="DUF4871"/>
</dbReference>
<reference evidence="1 2" key="1">
    <citation type="submission" date="2019-10" db="EMBL/GenBank/DDBJ databases">
        <title>Description of Paenibacillus terrestris sp. nov.</title>
        <authorList>
            <person name="Carlier A."/>
            <person name="Qi S."/>
        </authorList>
    </citation>
    <scope>NUCLEOTIDE SEQUENCE [LARGE SCALE GENOMIC DNA]</scope>
    <source>
        <strain evidence="1 2">LMG 31458</strain>
    </source>
</reference>
<dbReference type="Pfam" id="PF16167">
    <property type="entry name" value="DUF4871"/>
    <property type="match status" value="1"/>
</dbReference>
<evidence type="ECO:0000313" key="2">
    <source>
        <dbReference type="Proteomes" id="UP000616779"/>
    </source>
</evidence>
<dbReference type="RefSeq" id="WP_171649663.1">
    <property type="nucleotide sequence ID" value="NZ_WHOA01000257.1"/>
</dbReference>
<dbReference type="Proteomes" id="UP000616779">
    <property type="component" value="Unassembled WGS sequence"/>
</dbReference>
<comment type="caution">
    <text evidence="1">The sequence shown here is derived from an EMBL/GenBank/DDBJ whole genome shotgun (WGS) entry which is preliminary data.</text>
</comment>
<proteinExistence type="predicted"/>